<dbReference type="PANTHER" id="PTHR14513">
    <property type="entry name" value="PROTECTION OF TELOMERES 1"/>
    <property type="match status" value="1"/>
</dbReference>
<evidence type="ECO:0000259" key="5">
    <source>
        <dbReference type="SMART" id="SM00976"/>
    </source>
</evidence>
<dbReference type="RefSeq" id="XP_014680290.1">
    <property type="nucleotide sequence ID" value="XM_014824804.1"/>
</dbReference>
<keyword evidence="3" id="KW-0779">Telomere</keyword>
<dbReference type="SUPFAM" id="SSF50249">
    <property type="entry name" value="Nucleic acid-binding proteins"/>
    <property type="match status" value="1"/>
</dbReference>
<accession>A0ABM1F769</accession>
<dbReference type="InterPro" id="IPR012340">
    <property type="entry name" value="NA-bd_OB-fold"/>
</dbReference>
<evidence type="ECO:0000256" key="1">
    <source>
        <dbReference type="ARBA" id="ARBA00004574"/>
    </source>
</evidence>
<dbReference type="Pfam" id="PF02765">
    <property type="entry name" value="POT1"/>
    <property type="match status" value="1"/>
</dbReference>
<dbReference type="Gene3D" id="2.40.50.140">
    <property type="entry name" value="Nucleic acid-binding proteins"/>
    <property type="match status" value="1"/>
</dbReference>
<protein>
    <submittedName>
        <fullName evidence="7">Protection of telomeres protein 1-like</fullName>
    </submittedName>
</protein>
<dbReference type="InterPro" id="IPR028389">
    <property type="entry name" value="POT1"/>
</dbReference>
<evidence type="ECO:0000313" key="6">
    <source>
        <dbReference type="Proteomes" id="UP000695022"/>
    </source>
</evidence>
<dbReference type="SMART" id="SM00976">
    <property type="entry name" value="Telo_bind"/>
    <property type="match status" value="1"/>
</dbReference>
<dbReference type="PANTHER" id="PTHR14513:SF0">
    <property type="entry name" value="PROTECTION OF TELOMERES PROTEIN 1"/>
    <property type="match status" value="1"/>
</dbReference>
<evidence type="ECO:0000256" key="3">
    <source>
        <dbReference type="ARBA" id="ARBA00022895"/>
    </source>
</evidence>
<gene>
    <name evidence="7" type="primary">LOC106820281</name>
</gene>
<evidence type="ECO:0000313" key="7">
    <source>
        <dbReference type="RefSeq" id="XP_014680290.1"/>
    </source>
</evidence>
<comment type="subcellular location">
    <subcellularLocation>
        <location evidence="1">Chromosome</location>
        <location evidence="1">Telomere</location>
    </subcellularLocation>
</comment>
<name>A0ABM1F769_PRICU</name>
<keyword evidence="2" id="KW-0158">Chromosome</keyword>
<dbReference type="CDD" id="cd04497">
    <property type="entry name" value="hPOT1_OB1_like"/>
    <property type="match status" value="1"/>
</dbReference>
<feature type="non-terminal residue" evidence="7">
    <location>
        <position position="241"/>
    </location>
</feature>
<feature type="domain" description="Telomeric single stranded DNA binding POT1/Cdc13" evidence="5">
    <location>
        <begin position="93"/>
        <end position="233"/>
    </location>
</feature>
<proteinExistence type="predicted"/>
<keyword evidence="6" id="KW-1185">Reference proteome</keyword>
<evidence type="ECO:0000256" key="4">
    <source>
        <dbReference type="ARBA" id="ARBA00023125"/>
    </source>
</evidence>
<reference evidence="7" key="1">
    <citation type="submission" date="2025-08" db="UniProtKB">
        <authorList>
            <consortium name="RefSeq"/>
        </authorList>
    </citation>
    <scope>IDENTIFICATION</scope>
</reference>
<dbReference type="InterPro" id="IPR011564">
    <property type="entry name" value="Telomer_end-bd_POT1/Cdc13"/>
</dbReference>
<evidence type="ECO:0000256" key="2">
    <source>
        <dbReference type="ARBA" id="ARBA00022454"/>
    </source>
</evidence>
<dbReference type="Proteomes" id="UP000695022">
    <property type="component" value="Unplaced"/>
</dbReference>
<organism evidence="6 7">
    <name type="scientific">Priapulus caudatus</name>
    <name type="common">Priapulid worm</name>
    <dbReference type="NCBI Taxonomy" id="37621"/>
    <lineage>
        <taxon>Eukaryota</taxon>
        <taxon>Metazoa</taxon>
        <taxon>Ecdysozoa</taxon>
        <taxon>Scalidophora</taxon>
        <taxon>Priapulida</taxon>
        <taxon>Priapulimorpha</taxon>
        <taxon>Priapulimorphida</taxon>
        <taxon>Priapulidae</taxon>
        <taxon>Priapulus</taxon>
    </lineage>
</organism>
<keyword evidence="4" id="KW-0238">DNA-binding</keyword>
<dbReference type="GeneID" id="106820281"/>
<sequence>MTICTAHRLQRRATDNPATIIGVFLYWSDREAFLKARPNLRGSKMSVRTDLPPELEMKRGALAHTAYEIRRDEKIQTRLRENGVDIWGMTYSYTNISDVKEGTIVNVWGVVKYYKPPQRSRGSDVHMMLSLVDPSCIDAGKLKCSLFCQNEEALPKVTEVGQIVRMHRVKTPCVSLQISMFNHNVQAQTGVGFACLVFTSGVDTPVVPETGSQTYTLGDADKEKVKQLRRWYADVRNKVND</sequence>